<dbReference type="OrthoDB" id="4560215at2"/>
<gene>
    <name evidence="2" type="ORF">FG385_12700</name>
</gene>
<proteinExistence type="predicted"/>
<dbReference type="EMBL" id="VDFW01000009">
    <property type="protein sequence ID" value="TNC26034.1"/>
    <property type="molecule type" value="Genomic_DNA"/>
</dbReference>
<accession>A0A5C4M1Y3</accession>
<name>A0A5C4M1Y3_9PSEU</name>
<evidence type="ECO:0000313" key="2">
    <source>
        <dbReference type="EMBL" id="TNC26034.1"/>
    </source>
</evidence>
<dbReference type="RefSeq" id="WP_139096900.1">
    <property type="nucleotide sequence ID" value="NZ_VDFW01000009.1"/>
</dbReference>
<feature type="region of interest" description="Disordered" evidence="1">
    <location>
        <begin position="61"/>
        <end position="83"/>
    </location>
</feature>
<dbReference type="AlphaFoldDB" id="A0A5C4M1Y3"/>
<evidence type="ECO:0000313" key="3">
    <source>
        <dbReference type="Proteomes" id="UP000305546"/>
    </source>
</evidence>
<organism evidence="2 3">
    <name type="scientific">Amycolatopsis alkalitolerans</name>
    <dbReference type="NCBI Taxonomy" id="2547244"/>
    <lineage>
        <taxon>Bacteria</taxon>
        <taxon>Bacillati</taxon>
        <taxon>Actinomycetota</taxon>
        <taxon>Actinomycetes</taxon>
        <taxon>Pseudonocardiales</taxon>
        <taxon>Pseudonocardiaceae</taxon>
        <taxon>Amycolatopsis</taxon>
    </lineage>
</organism>
<sequence>MSSESSREPAESREAARRLLEAVPDERVSAVLSMLRQLADEPETERPRRRFRTVGVLDAEPDLGRRSKTIARDELGGGSSKTA</sequence>
<evidence type="ECO:0000256" key="1">
    <source>
        <dbReference type="SAM" id="MobiDB-lite"/>
    </source>
</evidence>
<protein>
    <submittedName>
        <fullName evidence="2">Uncharacterized protein</fullName>
    </submittedName>
</protein>
<feature type="compositionally biased region" description="Basic and acidic residues" evidence="1">
    <location>
        <begin position="62"/>
        <end position="75"/>
    </location>
</feature>
<keyword evidence="3" id="KW-1185">Reference proteome</keyword>
<comment type="caution">
    <text evidence="2">The sequence shown here is derived from an EMBL/GenBank/DDBJ whole genome shotgun (WGS) entry which is preliminary data.</text>
</comment>
<dbReference type="Proteomes" id="UP000305546">
    <property type="component" value="Unassembled WGS sequence"/>
</dbReference>
<reference evidence="2 3" key="1">
    <citation type="submission" date="2019-06" db="EMBL/GenBank/DDBJ databases">
        <title>Amycolatopsis alkalitolerans sp. nov., isolated from Gastrodia elata Blume.</title>
        <authorList>
            <person name="Narsing Rao M.P."/>
            <person name="Li W.J."/>
        </authorList>
    </citation>
    <scope>NUCLEOTIDE SEQUENCE [LARGE SCALE GENOMIC DNA]</scope>
    <source>
        <strain evidence="2 3">SYSUP0005</strain>
    </source>
</reference>